<proteinExistence type="predicted"/>
<dbReference type="WBParaSite" id="mrna-Wban_05377">
    <property type="protein sequence ID" value="mrna-Wban_05377"/>
    <property type="gene ID" value="Wban_05377"/>
</dbReference>
<sequence length="51" mass="6121">MGYSYLLPTIHSKVICASFQTFFQTFLCTFGNFTITYWSIHYRFYAIHLKI</sequence>
<dbReference type="Proteomes" id="UP000093561">
    <property type="component" value="Unassembled WGS sequence"/>
</dbReference>
<evidence type="ECO:0000313" key="1">
    <source>
        <dbReference type="Proteomes" id="UP000093561"/>
    </source>
</evidence>
<protein>
    <submittedName>
        <fullName evidence="2">Uncharacterized protein</fullName>
    </submittedName>
</protein>
<dbReference type="AlphaFoldDB" id="A0AAF5RVF6"/>
<organism evidence="1 2">
    <name type="scientific">Wuchereria bancrofti</name>
    <dbReference type="NCBI Taxonomy" id="6293"/>
    <lineage>
        <taxon>Eukaryota</taxon>
        <taxon>Metazoa</taxon>
        <taxon>Ecdysozoa</taxon>
        <taxon>Nematoda</taxon>
        <taxon>Chromadorea</taxon>
        <taxon>Rhabditida</taxon>
        <taxon>Spirurina</taxon>
        <taxon>Spiruromorpha</taxon>
        <taxon>Filarioidea</taxon>
        <taxon>Onchocercidae</taxon>
        <taxon>Wuchereria</taxon>
    </lineage>
</organism>
<accession>A0AAF5RVF6</accession>
<reference evidence="1" key="2">
    <citation type="journal article" date="2016" name="Mol. Ecol.">
        <title>Population genomics of the filarial nematode parasite Wuchereria bancrofti from mosquitoes.</title>
        <authorList>
            <person name="Small S.T."/>
            <person name="Reimer L.J."/>
            <person name="Tisch D.J."/>
            <person name="King C.L."/>
            <person name="Christensen B.M."/>
            <person name="Siba P.M."/>
            <person name="Kazura J.W."/>
            <person name="Serre D."/>
            <person name="Zimmerman P.A."/>
        </authorList>
    </citation>
    <scope>NUCLEOTIDE SEQUENCE</scope>
    <source>
        <strain evidence="1">pt0022</strain>
    </source>
</reference>
<evidence type="ECO:0000313" key="2">
    <source>
        <dbReference type="WBParaSite" id="mrna-Wban_05377"/>
    </source>
</evidence>
<name>A0AAF5RVF6_WUCBA</name>
<reference evidence="2" key="3">
    <citation type="submission" date="2024-02" db="UniProtKB">
        <authorList>
            <consortium name="WormBaseParasite"/>
        </authorList>
    </citation>
    <scope>IDENTIFICATION</scope>
    <source>
        <strain evidence="2">pt0022</strain>
    </source>
</reference>
<reference evidence="1" key="1">
    <citation type="submission" date="2015-03" db="EMBL/GenBank/DDBJ databases">
        <title>Wuchereria bancrofti Genome Sequencing Papua New Guinea Strain.</title>
        <authorList>
            <person name="Small S.T."/>
            <person name="Serre D."/>
            <person name="Zimmerman P.A."/>
        </authorList>
    </citation>
    <scope>NUCLEOTIDE SEQUENCE [LARGE SCALE GENOMIC DNA]</scope>
    <source>
        <strain evidence="1">pt0022</strain>
    </source>
</reference>